<gene>
    <name evidence="8" type="primary">LOC112046061</name>
</gene>
<proteinExistence type="inferred from homology"/>
<evidence type="ECO:0000256" key="1">
    <source>
        <dbReference type="ARBA" id="ARBA00004544"/>
    </source>
</evidence>
<evidence type="ECO:0000256" key="2">
    <source>
        <dbReference type="ARBA" id="ARBA00009049"/>
    </source>
</evidence>
<comment type="similarity">
    <text evidence="2">Belongs to the synembryn family.</text>
</comment>
<dbReference type="PANTHER" id="PTHR12425">
    <property type="entry name" value="SYNEMBRYN"/>
    <property type="match status" value="1"/>
</dbReference>
<keyword evidence="7" id="KW-1185">Reference proteome</keyword>
<evidence type="ECO:0000256" key="5">
    <source>
        <dbReference type="ARBA" id="ARBA00023186"/>
    </source>
</evidence>
<dbReference type="PRINTS" id="PR01802">
    <property type="entry name" value="SYNEMBRYN"/>
</dbReference>
<name>A0ABM3LFV5_BICAN</name>
<keyword evidence="5" id="KW-0143">Chaperone</keyword>
<reference evidence="8" key="1">
    <citation type="submission" date="2025-08" db="UniProtKB">
        <authorList>
            <consortium name="RefSeq"/>
        </authorList>
    </citation>
    <scope>IDENTIFICATION</scope>
</reference>
<keyword evidence="3" id="KW-0963">Cytoplasm</keyword>
<evidence type="ECO:0000256" key="3">
    <source>
        <dbReference type="ARBA" id="ARBA00022490"/>
    </source>
</evidence>
<dbReference type="InterPro" id="IPR008376">
    <property type="entry name" value="Chaperone_Ric-8_A/B"/>
</dbReference>
<dbReference type="GeneID" id="112046061"/>
<organism evidence="7 8">
    <name type="scientific">Bicyclus anynana</name>
    <name type="common">Squinting bush brown butterfly</name>
    <dbReference type="NCBI Taxonomy" id="110368"/>
    <lineage>
        <taxon>Eukaryota</taxon>
        <taxon>Metazoa</taxon>
        <taxon>Ecdysozoa</taxon>
        <taxon>Arthropoda</taxon>
        <taxon>Hexapoda</taxon>
        <taxon>Insecta</taxon>
        <taxon>Pterygota</taxon>
        <taxon>Neoptera</taxon>
        <taxon>Endopterygota</taxon>
        <taxon>Lepidoptera</taxon>
        <taxon>Glossata</taxon>
        <taxon>Ditrysia</taxon>
        <taxon>Papilionoidea</taxon>
        <taxon>Nymphalidae</taxon>
        <taxon>Satyrinae</taxon>
        <taxon>Satyrini</taxon>
        <taxon>Mycalesina</taxon>
        <taxon>Bicyclus</taxon>
    </lineage>
</organism>
<comment type="subcellular location">
    <subcellularLocation>
        <location evidence="1">Cytoplasm</location>
        <location evidence="1">Cell cortex</location>
    </subcellularLocation>
</comment>
<evidence type="ECO:0000313" key="7">
    <source>
        <dbReference type="Proteomes" id="UP001652582"/>
    </source>
</evidence>
<evidence type="ECO:0000313" key="8">
    <source>
        <dbReference type="RefSeq" id="XP_052737956.1"/>
    </source>
</evidence>
<keyword evidence="4" id="KW-0344">Guanine-nucleotide releasing factor</keyword>
<dbReference type="Proteomes" id="UP001652582">
    <property type="component" value="Chromosome 6"/>
</dbReference>
<dbReference type="SUPFAM" id="SSF48371">
    <property type="entry name" value="ARM repeat"/>
    <property type="match status" value="1"/>
</dbReference>
<dbReference type="RefSeq" id="XP_052737956.1">
    <property type="nucleotide sequence ID" value="XM_052881996.1"/>
</dbReference>
<feature type="compositionally biased region" description="Basic and acidic residues" evidence="6">
    <location>
        <begin position="535"/>
        <end position="549"/>
    </location>
</feature>
<sequence length="549" mass="61952">MNQEEINLLSGNNYSEIAQILEKFIKTNDSVFLFPFLSENNRRVSLWAALFQHLQSKSSESIHVLCLGTIKLLSRDKTELENLICEKWIITLIEKAGLFNFVDPDDSMDVDMPVKEVVVEALKCLCNITFNSNEARGLCAYTIIAQGLVARLRSYKEIPFKDDIMLYDLKLLFILTALRQDIKAKIKDELHGMDYLISCLNELVLEASESQCDVAGSREVVEEAQCCFLQDNQQAVVCEILKTQFNLTFQTSEDPISEAEETMYLRLMPALTALLYAQTTSQESLMELHSNIANLLTGVPPVFYQYLTPELNDGELAHCTYDGRNMDALQALLQLLQYRLSVTTNTKNQYTNLSPILMVLIKSARGCRPQRKYLRQVVLPPLRDVSRPPEEGNTLRNQLCRLLTTPVTSVRDLVAELLFILCKEKVGRMVKYTGFGNAAGHLAQKGLMGGARGPVLYSSSSEDSDTEEYLQAQPRIDPVVGCTRPPRQNPFEGMSEEQKEYEAMMLVNLLDKMLTEGVVRPARIGADGRPVPIDHVLDMRDHPPNRPQS</sequence>
<dbReference type="Gene3D" id="1.25.10.10">
    <property type="entry name" value="Leucine-rich Repeat Variant"/>
    <property type="match status" value="1"/>
</dbReference>
<evidence type="ECO:0000256" key="6">
    <source>
        <dbReference type="SAM" id="MobiDB-lite"/>
    </source>
</evidence>
<feature type="region of interest" description="Disordered" evidence="6">
    <location>
        <begin position="525"/>
        <end position="549"/>
    </location>
</feature>
<evidence type="ECO:0000256" key="4">
    <source>
        <dbReference type="ARBA" id="ARBA00022658"/>
    </source>
</evidence>
<dbReference type="PANTHER" id="PTHR12425:SF5">
    <property type="entry name" value="SYNEMBRYN"/>
    <property type="match status" value="1"/>
</dbReference>
<dbReference type="InterPro" id="IPR019318">
    <property type="entry name" value="Gua_nucleotide_exch_fac_Ric8"/>
</dbReference>
<dbReference type="Pfam" id="PF10165">
    <property type="entry name" value="Ric8"/>
    <property type="match status" value="1"/>
</dbReference>
<protein>
    <submittedName>
        <fullName evidence="8">Synembryn-A</fullName>
    </submittedName>
</protein>
<accession>A0ABM3LFV5</accession>
<dbReference type="InterPro" id="IPR016024">
    <property type="entry name" value="ARM-type_fold"/>
</dbReference>
<dbReference type="InterPro" id="IPR011989">
    <property type="entry name" value="ARM-like"/>
</dbReference>